<sequence length="63" mass="7076">MFPLAWAGVSMFFMRFMLGFSEAPSFPANARIVAAWFPAKERGTASAILMPLSTSRWLCSRRC</sequence>
<dbReference type="SUPFAM" id="SSF103473">
    <property type="entry name" value="MFS general substrate transporter"/>
    <property type="match status" value="1"/>
</dbReference>
<name>A0A377XJU6_KLEPN</name>
<dbReference type="EMBL" id="UGLH01000006">
    <property type="protein sequence ID" value="STT82131.1"/>
    <property type="molecule type" value="Genomic_DNA"/>
</dbReference>
<organism evidence="1 2">
    <name type="scientific">Klebsiella pneumoniae</name>
    <dbReference type="NCBI Taxonomy" id="573"/>
    <lineage>
        <taxon>Bacteria</taxon>
        <taxon>Pseudomonadati</taxon>
        <taxon>Pseudomonadota</taxon>
        <taxon>Gammaproteobacteria</taxon>
        <taxon>Enterobacterales</taxon>
        <taxon>Enterobacteriaceae</taxon>
        <taxon>Klebsiella/Raoultella group</taxon>
        <taxon>Klebsiella</taxon>
        <taxon>Klebsiella pneumoniae complex</taxon>
    </lineage>
</organism>
<gene>
    <name evidence="1" type="primary">garP_5</name>
    <name evidence="1" type="ORF">NCTC5047_03073</name>
</gene>
<dbReference type="Gene3D" id="1.20.1250.20">
    <property type="entry name" value="MFS general substrate transporter like domains"/>
    <property type="match status" value="1"/>
</dbReference>
<reference evidence="1 2" key="1">
    <citation type="submission" date="2018-06" db="EMBL/GenBank/DDBJ databases">
        <authorList>
            <consortium name="Pathogen Informatics"/>
            <person name="Doyle S."/>
        </authorList>
    </citation>
    <scope>NUCLEOTIDE SEQUENCE [LARGE SCALE GENOMIC DNA]</scope>
    <source>
        <strain evidence="1 2">NCTC5047</strain>
    </source>
</reference>
<protein>
    <submittedName>
        <fullName evidence="1">Galactonate transporter</fullName>
    </submittedName>
</protein>
<dbReference type="AlphaFoldDB" id="A0A377XJU6"/>
<dbReference type="InterPro" id="IPR036259">
    <property type="entry name" value="MFS_trans_sf"/>
</dbReference>
<evidence type="ECO:0000313" key="2">
    <source>
        <dbReference type="Proteomes" id="UP000254340"/>
    </source>
</evidence>
<accession>A0A377XJU6</accession>
<proteinExistence type="predicted"/>
<dbReference type="Proteomes" id="UP000254340">
    <property type="component" value="Unassembled WGS sequence"/>
</dbReference>
<evidence type="ECO:0000313" key="1">
    <source>
        <dbReference type="EMBL" id="STT82131.1"/>
    </source>
</evidence>